<keyword evidence="6" id="KW-0449">Lipoprotein</keyword>
<evidence type="ECO:0000256" key="2">
    <source>
        <dbReference type="ARBA" id="ARBA00022448"/>
    </source>
</evidence>
<sequence length="221" mass="25435">MDKKKLLTLNKIEKKYNDKIILYNINLEIYEGDFIGITGESGSGKSTLLNILGGLDFPTKGDIYFKDINIQNLKEKEISKYRNENIGFIFQFHFLLPEFNVIENVLINVLIKKGKIEDKDKKRAIELLEYVGLKEKLNINIDKISGGEQQRVAIARSLINNPEIILADEPTGNLDSKTSEEIYKLLRKINKEYNTTFIIVTHSERISKRCDKIIKIIDGKI</sequence>
<gene>
    <name evidence="6" type="ORF">SAMN02745174_01526</name>
</gene>
<keyword evidence="7" id="KW-1185">Reference proteome</keyword>
<feature type="domain" description="ABC transporter" evidence="5">
    <location>
        <begin position="7"/>
        <end position="221"/>
    </location>
</feature>
<dbReference type="SUPFAM" id="SSF52540">
    <property type="entry name" value="P-loop containing nucleoside triphosphate hydrolases"/>
    <property type="match status" value="1"/>
</dbReference>
<dbReference type="RefSeq" id="WP_078694011.1">
    <property type="nucleotide sequence ID" value="NZ_FUWX01000010.1"/>
</dbReference>
<dbReference type="GO" id="GO:0098796">
    <property type="term" value="C:membrane protein complex"/>
    <property type="evidence" value="ECO:0007669"/>
    <property type="project" value="UniProtKB-ARBA"/>
</dbReference>
<name>A0A1T4NF04_9FUSO</name>
<dbReference type="InterPro" id="IPR027417">
    <property type="entry name" value="P-loop_NTPase"/>
</dbReference>
<evidence type="ECO:0000256" key="1">
    <source>
        <dbReference type="ARBA" id="ARBA00005417"/>
    </source>
</evidence>
<accession>A0A1T4NF04</accession>
<dbReference type="GO" id="GO:0022857">
    <property type="term" value="F:transmembrane transporter activity"/>
    <property type="evidence" value="ECO:0007669"/>
    <property type="project" value="UniProtKB-ARBA"/>
</dbReference>
<dbReference type="CDD" id="cd03255">
    <property type="entry name" value="ABC_MJ0796_LolCDE_FtsE"/>
    <property type="match status" value="1"/>
</dbReference>
<dbReference type="InterPro" id="IPR003593">
    <property type="entry name" value="AAA+_ATPase"/>
</dbReference>
<dbReference type="AlphaFoldDB" id="A0A1T4NF04"/>
<dbReference type="GO" id="GO:0016887">
    <property type="term" value="F:ATP hydrolysis activity"/>
    <property type="evidence" value="ECO:0007669"/>
    <property type="project" value="InterPro"/>
</dbReference>
<dbReference type="InterPro" id="IPR017871">
    <property type="entry name" value="ABC_transporter-like_CS"/>
</dbReference>
<organism evidence="6 7">
    <name type="scientific">Cetobacterium ceti</name>
    <dbReference type="NCBI Taxonomy" id="180163"/>
    <lineage>
        <taxon>Bacteria</taxon>
        <taxon>Fusobacteriati</taxon>
        <taxon>Fusobacteriota</taxon>
        <taxon>Fusobacteriia</taxon>
        <taxon>Fusobacteriales</taxon>
        <taxon>Fusobacteriaceae</taxon>
        <taxon>Cetobacterium</taxon>
    </lineage>
</organism>
<dbReference type="PROSITE" id="PS00211">
    <property type="entry name" value="ABC_TRANSPORTER_1"/>
    <property type="match status" value="1"/>
</dbReference>
<dbReference type="InterPro" id="IPR003439">
    <property type="entry name" value="ABC_transporter-like_ATP-bd"/>
</dbReference>
<dbReference type="OrthoDB" id="9802264at2"/>
<dbReference type="PANTHER" id="PTHR42798:SF2">
    <property type="entry name" value="ABC TRANSPORTER ATP-BINDING PROTEIN MG467-RELATED"/>
    <property type="match status" value="1"/>
</dbReference>
<evidence type="ECO:0000259" key="5">
    <source>
        <dbReference type="PROSITE" id="PS50893"/>
    </source>
</evidence>
<keyword evidence="4 6" id="KW-0067">ATP-binding</keyword>
<dbReference type="Proteomes" id="UP000191153">
    <property type="component" value="Unassembled WGS sequence"/>
</dbReference>
<evidence type="ECO:0000256" key="4">
    <source>
        <dbReference type="ARBA" id="ARBA00022840"/>
    </source>
</evidence>
<proteinExistence type="inferred from homology"/>
<dbReference type="Pfam" id="PF00005">
    <property type="entry name" value="ABC_tran"/>
    <property type="match status" value="1"/>
</dbReference>
<evidence type="ECO:0000313" key="7">
    <source>
        <dbReference type="Proteomes" id="UP000191153"/>
    </source>
</evidence>
<dbReference type="PANTHER" id="PTHR42798">
    <property type="entry name" value="LIPOPROTEIN-RELEASING SYSTEM ATP-BINDING PROTEIN LOLD"/>
    <property type="match status" value="1"/>
</dbReference>
<dbReference type="GO" id="GO:0005524">
    <property type="term" value="F:ATP binding"/>
    <property type="evidence" value="ECO:0007669"/>
    <property type="project" value="UniProtKB-KW"/>
</dbReference>
<dbReference type="InterPro" id="IPR017911">
    <property type="entry name" value="MacB-like_ATP-bd"/>
</dbReference>
<dbReference type="SMART" id="SM00382">
    <property type="entry name" value="AAA"/>
    <property type="match status" value="1"/>
</dbReference>
<dbReference type="EMBL" id="FUWX01000010">
    <property type="protein sequence ID" value="SJZ77656.1"/>
    <property type="molecule type" value="Genomic_DNA"/>
</dbReference>
<evidence type="ECO:0000256" key="3">
    <source>
        <dbReference type="ARBA" id="ARBA00022741"/>
    </source>
</evidence>
<keyword evidence="2" id="KW-0813">Transport</keyword>
<dbReference type="PROSITE" id="PS50893">
    <property type="entry name" value="ABC_TRANSPORTER_2"/>
    <property type="match status" value="1"/>
</dbReference>
<dbReference type="Gene3D" id="3.40.50.300">
    <property type="entry name" value="P-loop containing nucleotide triphosphate hydrolases"/>
    <property type="match status" value="1"/>
</dbReference>
<keyword evidence="3" id="KW-0547">Nucleotide-binding</keyword>
<evidence type="ECO:0000313" key="6">
    <source>
        <dbReference type="EMBL" id="SJZ77656.1"/>
    </source>
</evidence>
<protein>
    <submittedName>
        <fullName evidence="6">Lipoprotein-releasing system ATP-binding protein</fullName>
    </submittedName>
</protein>
<dbReference type="FunFam" id="3.40.50.300:FF:000032">
    <property type="entry name" value="Export ABC transporter ATP-binding protein"/>
    <property type="match status" value="1"/>
</dbReference>
<dbReference type="STRING" id="180163.SAMN02745174_01526"/>
<reference evidence="6 7" key="1">
    <citation type="submission" date="2017-02" db="EMBL/GenBank/DDBJ databases">
        <authorList>
            <person name="Peterson S.W."/>
        </authorList>
    </citation>
    <scope>NUCLEOTIDE SEQUENCE [LARGE SCALE GENOMIC DNA]</scope>
    <source>
        <strain evidence="6 7">ATCC 700028</strain>
    </source>
</reference>
<comment type="similarity">
    <text evidence="1">Belongs to the ABC transporter superfamily.</text>
</comment>